<dbReference type="Pfam" id="PF00581">
    <property type="entry name" value="Rhodanese"/>
    <property type="match status" value="1"/>
</dbReference>
<dbReference type="CDD" id="cd01448">
    <property type="entry name" value="TST_Repeat_1"/>
    <property type="match status" value="1"/>
</dbReference>
<dbReference type="RefSeq" id="XP_019020450.1">
    <property type="nucleotide sequence ID" value="XM_019160539.1"/>
</dbReference>
<reference evidence="4 5" key="1">
    <citation type="journal article" date="2016" name="Proc. Natl. Acad. Sci. U.S.A.">
        <title>Comparative genomics of biotechnologically important yeasts.</title>
        <authorList>
            <person name="Riley R."/>
            <person name="Haridas S."/>
            <person name="Wolfe K.H."/>
            <person name="Lopes M.R."/>
            <person name="Hittinger C.T."/>
            <person name="Goeker M."/>
            <person name="Salamov A.A."/>
            <person name="Wisecaver J.H."/>
            <person name="Long T.M."/>
            <person name="Calvey C.H."/>
            <person name="Aerts A.L."/>
            <person name="Barry K.W."/>
            <person name="Choi C."/>
            <person name="Clum A."/>
            <person name="Coughlan A.Y."/>
            <person name="Deshpande S."/>
            <person name="Douglass A.P."/>
            <person name="Hanson S.J."/>
            <person name="Klenk H.-P."/>
            <person name="LaButti K.M."/>
            <person name="Lapidus A."/>
            <person name="Lindquist E.A."/>
            <person name="Lipzen A.M."/>
            <person name="Meier-Kolthoff J.P."/>
            <person name="Ohm R.A."/>
            <person name="Otillar R.P."/>
            <person name="Pangilinan J.L."/>
            <person name="Peng Y."/>
            <person name="Rokas A."/>
            <person name="Rosa C.A."/>
            <person name="Scheuner C."/>
            <person name="Sibirny A.A."/>
            <person name="Slot J.C."/>
            <person name="Stielow J.B."/>
            <person name="Sun H."/>
            <person name="Kurtzman C.P."/>
            <person name="Blackwell M."/>
            <person name="Grigoriev I.V."/>
            <person name="Jeffries T.W."/>
        </authorList>
    </citation>
    <scope>NUCLEOTIDE SEQUENCE [LARGE SCALE GENOMIC DNA]</scope>
    <source>
        <strain evidence="4 5">NRRL Y-2026</strain>
    </source>
</reference>
<dbReference type="STRING" id="763406.A0A1E3NT58"/>
<name>A0A1E3NT58_9ASCO</name>
<dbReference type="PROSITE" id="PS50206">
    <property type="entry name" value="RHODANESE_3"/>
    <property type="match status" value="2"/>
</dbReference>
<gene>
    <name evidence="4" type="ORF">PICMEDRAFT_14802</name>
</gene>
<protein>
    <recommendedName>
        <fullName evidence="3">Rhodanese domain-containing protein</fullName>
    </recommendedName>
</protein>
<dbReference type="OrthoDB" id="270167at2759"/>
<dbReference type="InterPro" id="IPR001763">
    <property type="entry name" value="Rhodanese-like_dom"/>
</dbReference>
<dbReference type="CDD" id="cd01449">
    <property type="entry name" value="TST_Repeat_2"/>
    <property type="match status" value="1"/>
</dbReference>
<dbReference type="SMART" id="SM00450">
    <property type="entry name" value="RHOD"/>
    <property type="match status" value="2"/>
</dbReference>
<evidence type="ECO:0000313" key="5">
    <source>
        <dbReference type="Proteomes" id="UP000094455"/>
    </source>
</evidence>
<dbReference type="PANTHER" id="PTHR11364:SF27">
    <property type="entry name" value="SULFURTRANSFERASE"/>
    <property type="match status" value="1"/>
</dbReference>
<evidence type="ECO:0000256" key="1">
    <source>
        <dbReference type="ARBA" id="ARBA00022679"/>
    </source>
</evidence>
<dbReference type="Proteomes" id="UP000094455">
    <property type="component" value="Unassembled WGS sequence"/>
</dbReference>
<evidence type="ECO:0000256" key="2">
    <source>
        <dbReference type="ARBA" id="ARBA00022737"/>
    </source>
</evidence>
<dbReference type="InterPro" id="IPR045078">
    <property type="entry name" value="TST/MPST-like"/>
</dbReference>
<dbReference type="GO" id="GO:0005739">
    <property type="term" value="C:mitochondrion"/>
    <property type="evidence" value="ECO:0007669"/>
    <property type="project" value="TreeGrafter"/>
</dbReference>
<keyword evidence="1" id="KW-0808">Transferase</keyword>
<evidence type="ECO:0000259" key="3">
    <source>
        <dbReference type="PROSITE" id="PS50206"/>
    </source>
</evidence>
<dbReference type="EMBL" id="KV454001">
    <property type="protein sequence ID" value="ODQ49337.1"/>
    <property type="molecule type" value="Genomic_DNA"/>
</dbReference>
<feature type="domain" description="Rhodanese" evidence="3">
    <location>
        <begin position="71"/>
        <end position="158"/>
    </location>
</feature>
<dbReference type="GeneID" id="30177226"/>
<dbReference type="Gene3D" id="3.40.250.10">
    <property type="entry name" value="Rhodanese-like domain"/>
    <property type="match status" value="2"/>
</dbReference>
<feature type="domain" description="Rhodanese" evidence="3">
    <location>
        <begin position="209"/>
        <end position="325"/>
    </location>
</feature>
<accession>A0A1E3NT58</accession>
<organism evidence="4 5">
    <name type="scientific">Pichia membranifaciens NRRL Y-2026</name>
    <dbReference type="NCBI Taxonomy" id="763406"/>
    <lineage>
        <taxon>Eukaryota</taxon>
        <taxon>Fungi</taxon>
        <taxon>Dikarya</taxon>
        <taxon>Ascomycota</taxon>
        <taxon>Saccharomycotina</taxon>
        <taxon>Pichiomycetes</taxon>
        <taxon>Pichiales</taxon>
        <taxon>Pichiaceae</taxon>
        <taxon>Pichia</taxon>
    </lineage>
</organism>
<dbReference type="FunFam" id="3.40.250.10:FF:000001">
    <property type="entry name" value="Sulfurtransferase"/>
    <property type="match status" value="1"/>
</dbReference>
<keyword evidence="2" id="KW-0677">Repeat</keyword>
<proteinExistence type="predicted"/>
<dbReference type="GO" id="GO:0002143">
    <property type="term" value="P:tRNA wobble position uridine thiolation"/>
    <property type="evidence" value="ECO:0007669"/>
    <property type="project" value="EnsemblFungi"/>
</dbReference>
<dbReference type="InterPro" id="IPR036873">
    <property type="entry name" value="Rhodanese-like_dom_sf"/>
</dbReference>
<dbReference type="PANTHER" id="PTHR11364">
    <property type="entry name" value="THIOSULFATE SULFERTANSFERASE"/>
    <property type="match status" value="1"/>
</dbReference>
<dbReference type="GO" id="GO:0004792">
    <property type="term" value="F:thiosulfate-cyanide sulfurtransferase activity"/>
    <property type="evidence" value="ECO:0007669"/>
    <property type="project" value="EnsemblFungi"/>
</dbReference>
<evidence type="ECO:0000313" key="4">
    <source>
        <dbReference type="EMBL" id="ODQ49337.1"/>
    </source>
</evidence>
<dbReference type="AlphaFoldDB" id="A0A1E3NT58"/>
<keyword evidence="5" id="KW-1185">Reference proteome</keyword>
<sequence length="329" mass="36924">MIVSSILLISKRSSILIKSSRRMLSVVPPASVESFYQKHKDTLIPIDSSWYMPNVPINAYHEFMKKRFSSGTVFFDIEKAKDHSNKYPHMLPSKEDFEKEVSELGIKNDSELLFYDQQGVFSLCRAAWMFEVFGHNLSKIYILNTYPAYAKSHSDPNLVNKVHDKKTLLDNKLVSSPSPYPTSEYHATFDSSKVVLYEQLLELVENGKIGSEYTLIDARSAARFSGGSPEPRAGMSSGHIKNAVNIPFSEVLTPQKAFLSNMTLQSLFAEKNINHNKPIIVMCGTGVTACVVRCAMQLAGFDSSNISIYDGSWTEWSQRAPKSLIVKDV</sequence>
<dbReference type="SUPFAM" id="SSF52821">
    <property type="entry name" value="Rhodanese/Cell cycle control phosphatase"/>
    <property type="match status" value="2"/>
</dbReference>